<feature type="transmembrane region" description="Helical" evidence="1">
    <location>
        <begin position="26"/>
        <end position="46"/>
    </location>
</feature>
<evidence type="ECO:0000313" key="3">
    <source>
        <dbReference type="Proteomes" id="UP001597061"/>
    </source>
</evidence>
<keyword evidence="1" id="KW-1133">Transmembrane helix</keyword>
<name>A0ABW3JKA8_9FLAO</name>
<dbReference type="RefSeq" id="WP_379926573.1">
    <property type="nucleotide sequence ID" value="NZ_JBHTJI010000022.1"/>
</dbReference>
<evidence type="ECO:0000256" key="1">
    <source>
        <dbReference type="SAM" id="Phobius"/>
    </source>
</evidence>
<dbReference type="EMBL" id="JBHTJI010000022">
    <property type="protein sequence ID" value="MFD0990922.1"/>
    <property type="molecule type" value="Genomic_DNA"/>
</dbReference>
<protein>
    <submittedName>
        <fullName evidence="2">FUSC family protein</fullName>
    </submittedName>
</protein>
<feature type="transmembrane region" description="Helical" evidence="1">
    <location>
        <begin position="58"/>
        <end position="76"/>
    </location>
</feature>
<organism evidence="2 3">
    <name type="scientific">Mariniflexile jejuense</name>
    <dbReference type="NCBI Taxonomy" id="1173582"/>
    <lineage>
        <taxon>Bacteria</taxon>
        <taxon>Pseudomonadati</taxon>
        <taxon>Bacteroidota</taxon>
        <taxon>Flavobacteriia</taxon>
        <taxon>Flavobacteriales</taxon>
        <taxon>Flavobacteriaceae</taxon>
        <taxon>Mariniflexile</taxon>
    </lineage>
</organism>
<accession>A0ABW3JKA8</accession>
<proteinExistence type="predicted"/>
<keyword evidence="1" id="KW-0472">Membrane</keyword>
<gene>
    <name evidence="2" type="ORF">ACFQ1R_12505</name>
</gene>
<comment type="caution">
    <text evidence="2">The sequence shown here is derived from an EMBL/GenBank/DDBJ whole genome shotgun (WGS) entry which is preliminary data.</text>
</comment>
<dbReference type="Proteomes" id="UP001597061">
    <property type="component" value="Unassembled WGS sequence"/>
</dbReference>
<sequence>MKKLFTILAIIASVFAILFSVLPISNLAIFPAIAALIFGVTAFYLSKKAGQVKKIIQFTFILTIIALSITTYKAIFTKTIVENTDVLDAKETQFEEDAIEELEGLEIESTDIDSLELENIELDN</sequence>
<evidence type="ECO:0000313" key="2">
    <source>
        <dbReference type="EMBL" id="MFD0990922.1"/>
    </source>
</evidence>
<reference evidence="3" key="1">
    <citation type="journal article" date="2019" name="Int. J. Syst. Evol. Microbiol.">
        <title>The Global Catalogue of Microorganisms (GCM) 10K type strain sequencing project: providing services to taxonomists for standard genome sequencing and annotation.</title>
        <authorList>
            <consortium name="The Broad Institute Genomics Platform"/>
            <consortium name="The Broad Institute Genome Sequencing Center for Infectious Disease"/>
            <person name="Wu L."/>
            <person name="Ma J."/>
        </authorList>
    </citation>
    <scope>NUCLEOTIDE SEQUENCE [LARGE SCALE GENOMIC DNA]</scope>
    <source>
        <strain evidence="3">CCUG 62414</strain>
    </source>
</reference>
<keyword evidence="1" id="KW-0812">Transmembrane</keyword>
<keyword evidence="3" id="KW-1185">Reference proteome</keyword>